<dbReference type="InterPro" id="IPR005747">
    <property type="entry name" value="MutS2"/>
</dbReference>
<keyword evidence="4 7" id="KW-0067">ATP-binding</keyword>
<evidence type="ECO:0000313" key="11">
    <source>
        <dbReference type="EMBL" id="QPJ60646.1"/>
    </source>
</evidence>
<dbReference type="EMBL" id="CP048685">
    <property type="protein sequence ID" value="QPJ60646.1"/>
    <property type="molecule type" value="Genomic_DNA"/>
</dbReference>
<reference evidence="11 12" key="1">
    <citation type="submission" date="2020-02" db="EMBL/GenBank/DDBJ databases">
        <title>Genomic and physiological characterization of two novel Nitrospinaceae genera.</title>
        <authorList>
            <person name="Mueller A.J."/>
            <person name="Jung M.-Y."/>
            <person name="Strachan C.R."/>
            <person name="Herbold C.W."/>
            <person name="Kirkegaard R.H."/>
            <person name="Daims H."/>
        </authorList>
    </citation>
    <scope>NUCLEOTIDE SEQUENCE [LARGE SCALE GENOMIC DNA]</scope>
    <source>
        <strain evidence="11">EB</strain>
    </source>
</reference>
<keyword evidence="6 7" id="KW-0238">DNA-binding</keyword>
<dbReference type="Gene3D" id="3.40.50.300">
    <property type="entry name" value="P-loop containing nucleotide triphosphate hydrolases"/>
    <property type="match status" value="1"/>
</dbReference>
<dbReference type="InterPro" id="IPR036063">
    <property type="entry name" value="Smr_dom_sf"/>
</dbReference>
<evidence type="ECO:0000313" key="12">
    <source>
        <dbReference type="Proteomes" id="UP000594688"/>
    </source>
</evidence>
<dbReference type="InterPro" id="IPR027417">
    <property type="entry name" value="P-loop_NTPase"/>
</dbReference>
<keyword evidence="1 7" id="KW-0699">rRNA-binding</keyword>
<dbReference type="EC" id="3.6.4.-" evidence="7"/>
<dbReference type="KEGG" id="nli:G3M70_01580"/>
<dbReference type="SMART" id="SM00463">
    <property type="entry name" value="SMR"/>
    <property type="match status" value="1"/>
</dbReference>
<dbReference type="Pfam" id="PF01713">
    <property type="entry name" value="Smr"/>
    <property type="match status" value="1"/>
</dbReference>
<evidence type="ECO:0000256" key="9">
    <source>
        <dbReference type="SAM" id="MobiDB-lite"/>
    </source>
</evidence>
<comment type="function">
    <text evidence="7">Acts as a ribosome collision sensor, splitting the ribosome into its 2 subunits. Detects stalled/collided 70S ribosomes which it binds and splits by an ATP-hydrolysis driven conformational change. Acts upstream of the ribosome quality control system (RQC), a ribosome-associated complex that mediates the extraction of incompletely synthesized nascent chains from stalled ribosomes and their subsequent degradation. Probably generates substrates for RQC.</text>
</comment>
<dbReference type="Gene3D" id="3.30.1370.110">
    <property type="match status" value="1"/>
</dbReference>
<dbReference type="InterPro" id="IPR007696">
    <property type="entry name" value="DNA_mismatch_repair_MutS_core"/>
</dbReference>
<dbReference type="GO" id="GO:0072344">
    <property type="term" value="P:rescue of stalled ribosome"/>
    <property type="evidence" value="ECO:0007669"/>
    <property type="project" value="UniProtKB-UniRule"/>
</dbReference>
<evidence type="ECO:0000256" key="6">
    <source>
        <dbReference type="ARBA" id="ARBA00023125"/>
    </source>
</evidence>
<dbReference type="Proteomes" id="UP000594688">
    <property type="component" value="Chromosome"/>
</dbReference>
<proteinExistence type="inferred from homology"/>
<dbReference type="GO" id="GO:0004519">
    <property type="term" value="F:endonuclease activity"/>
    <property type="evidence" value="ECO:0007669"/>
    <property type="project" value="UniProtKB-UniRule"/>
</dbReference>
<dbReference type="SUPFAM" id="SSF160443">
    <property type="entry name" value="SMR domain-like"/>
    <property type="match status" value="1"/>
</dbReference>
<dbReference type="GO" id="GO:0045910">
    <property type="term" value="P:negative regulation of DNA recombination"/>
    <property type="evidence" value="ECO:0007669"/>
    <property type="project" value="InterPro"/>
</dbReference>
<dbReference type="NCBIfam" id="TIGR01069">
    <property type="entry name" value="mutS2"/>
    <property type="match status" value="1"/>
</dbReference>
<dbReference type="GO" id="GO:0005524">
    <property type="term" value="F:ATP binding"/>
    <property type="evidence" value="ECO:0007669"/>
    <property type="project" value="UniProtKB-UniRule"/>
</dbReference>
<organism evidence="11 12">
    <name type="scientific">Candidatus Nitronauta litoralis</name>
    <dbReference type="NCBI Taxonomy" id="2705533"/>
    <lineage>
        <taxon>Bacteria</taxon>
        <taxon>Pseudomonadati</taxon>
        <taxon>Nitrospinota/Tectimicrobiota group</taxon>
        <taxon>Nitrospinota</taxon>
        <taxon>Nitrospinia</taxon>
        <taxon>Nitrospinales</taxon>
        <taxon>Nitrospinaceae</taxon>
        <taxon>Candidatus Nitronauta</taxon>
    </lineage>
</organism>
<feature type="domain" description="Smr" evidence="10">
    <location>
        <begin position="722"/>
        <end position="796"/>
    </location>
</feature>
<gene>
    <name evidence="7" type="primary">mutS2</name>
    <name evidence="7" type="synonym">rqcU</name>
    <name evidence="11" type="ORF">G3M70_01580</name>
</gene>
<sequence>MTPPEESIPSLPFTLESSMSLLGWDLVRRSLSAHALSDVTRARCFALIPETSFESAITLLKETEAMRILLDTAEGLPLRTFADIDPTLQEAEQHRMIDPGQGLAVLDLLRLTESIRKRLKNETTPDILKIFGTRLNPMPGLLSELDRCLDPEDGVRDSASPELKAAIKDAAQTKQQLETQVKKIMGSAAWKDSLQDGYITEREGRAVLPIRSDSKGRVEGIVHDSSGSGQTLFIEPTQVVQLNNQLKIARMNVERERVRILAQLAERILEEKEPLLRNLENLADLDLIHARANLARAMKAGPFELSQSGEVELRHARNPELLLSGKNVVPNSLQWNPDIRVVIISGPNTGGKTVTLKTLGLMSLMARAGLLLPVDEGSRIPFFPQVYADIGDEQDMSQDLSTFSGHLKKITHILDEAETGALILLDELGIATDPLQGAALAQAILMQMKDRRLMTLVSTHYLSLKVYAQTAEGFTNACMEFDLNSMTPTFRLVFGAPGQSAALETAERLGLDPEIIRKSRELYDREDHRAEVLLDELTLQKQNLEYQLKELEDQKEQTRQALQEQNQIRARLRKQEVDFKREKNQKLQAQLRDSKKEIRKLIEEARGTKSVKQLRGTEKRLQAMGRAAGNIPSERRALYTIPASKLKKGDEVIVDGYDAIGILEEDPISKSKVQVRLGNFFTTVEVKRLFGHTQGHRTRPRESETPQVSIQTETHQAPKTTCDLRGKTVEEALQELELFLSQAVVNKCPRVRLIHGHGMGKVKELVRDYLGSTGIGKKFEPASREEGGDGVTIVEF</sequence>
<keyword evidence="5 7" id="KW-0694">RNA-binding</keyword>
<dbReference type="GO" id="GO:0006298">
    <property type="term" value="P:mismatch repair"/>
    <property type="evidence" value="ECO:0007669"/>
    <property type="project" value="InterPro"/>
</dbReference>
<dbReference type="InterPro" id="IPR000432">
    <property type="entry name" value="DNA_mismatch_repair_MutS_C"/>
</dbReference>
<keyword evidence="7 11" id="KW-0255">Endonuclease</keyword>
<dbReference type="GO" id="GO:0140664">
    <property type="term" value="F:ATP-dependent DNA damage sensor activity"/>
    <property type="evidence" value="ECO:0007669"/>
    <property type="project" value="InterPro"/>
</dbReference>
<keyword evidence="8" id="KW-0175">Coiled coil</keyword>
<dbReference type="EC" id="3.1.-.-" evidence="7"/>
<dbReference type="PANTHER" id="PTHR48466:SF2">
    <property type="entry name" value="OS10G0509000 PROTEIN"/>
    <property type="match status" value="1"/>
</dbReference>
<feature type="compositionally biased region" description="Polar residues" evidence="9">
    <location>
        <begin position="705"/>
        <end position="716"/>
    </location>
</feature>
<protein>
    <recommendedName>
        <fullName evidence="7">Endonuclease MutS2</fullName>
        <ecNumber evidence="7">3.1.-.-</ecNumber>
    </recommendedName>
    <alternativeName>
        <fullName evidence="7">Ribosome-associated protein quality control-upstream factor</fullName>
        <shortName evidence="7">RQC-upstream factor</shortName>
        <shortName evidence="7">RqcU</shortName>
        <ecNumber evidence="7">3.6.4.-</ecNumber>
    </alternativeName>
</protein>
<dbReference type="GO" id="GO:0030983">
    <property type="term" value="F:mismatched DNA binding"/>
    <property type="evidence" value="ECO:0007669"/>
    <property type="project" value="InterPro"/>
</dbReference>
<name>A0A7T0FZB4_9BACT</name>
<dbReference type="HAMAP" id="MF_00092">
    <property type="entry name" value="MutS2"/>
    <property type="match status" value="1"/>
</dbReference>
<evidence type="ECO:0000256" key="7">
    <source>
        <dbReference type="HAMAP-Rule" id="MF_00092"/>
    </source>
</evidence>
<feature type="region of interest" description="Disordered" evidence="9">
    <location>
        <begin position="692"/>
        <end position="716"/>
    </location>
</feature>
<dbReference type="PANTHER" id="PTHR48466">
    <property type="entry name" value="OS10G0509000 PROTEIN-RELATED"/>
    <property type="match status" value="1"/>
</dbReference>
<feature type="binding site" evidence="7">
    <location>
        <begin position="346"/>
        <end position="353"/>
    </location>
    <ligand>
        <name>ATP</name>
        <dbReference type="ChEBI" id="CHEBI:30616"/>
    </ligand>
</feature>
<evidence type="ECO:0000256" key="4">
    <source>
        <dbReference type="ARBA" id="ARBA00022840"/>
    </source>
</evidence>
<dbReference type="FunFam" id="3.40.50.300:FF:000830">
    <property type="entry name" value="Endonuclease MutS2"/>
    <property type="match status" value="1"/>
</dbReference>
<dbReference type="SMART" id="SM00533">
    <property type="entry name" value="MUTSd"/>
    <property type="match status" value="1"/>
</dbReference>
<dbReference type="SUPFAM" id="SSF52540">
    <property type="entry name" value="P-loop containing nucleoside triphosphate hydrolases"/>
    <property type="match status" value="1"/>
</dbReference>
<dbReference type="GO" id="GO:0016887">
    <property type="term" value="F:ATP hydrolysis activity"/>
    <property type="evidence" value="ECO:0007669"/>
    <property type="project" value="InterPro"/>
</dbReference>
<keyword evidence="7" id="KW-0540">Nuclease</keyword>
<dbReference type="GO" id="GO:0043023">
    <property type="term" value="F:ribosomal large subunit binding"/>
    <property type="evidence" value="ECO:0007669"/>
    <property type="project" value="UniProtKB-UniRule"/>
</dbReference>
<evidence type="ECO:0000256" key="2">
    <source>
        <dbReference type="ARBA" id="ARBA00022741"/>
    </source>
</evidence>
<evidence type="ECO:0000256" key="8">
    <source>
        <dbReference type="SAM" id="Coils"/>
    </source>
</evidence>
<comment type="similarity">
    <text evidence="7">Belongs to the DNA mismatch repair MutS family. MutS2 subfamily.</text>
</comment>
<dbReference type="InterPro" id="IPR002625">
    <property type="entry name" value="Smr_dom"/>
</dbReference>
<comment type="function">
    <text evidence="7">Endonuclease that is involved in the suppression of homologous recombination and thus may have a key role in the control of bacterial genetic diversity.</text>
</comment>
<dbReference type="PROSITE" id="PS50828">
    <property type="entry name" value="SMR"/>
    <property type="match status" value="1"/>
</dbReference>
<dbReference type="InterPro" id="IPR036187">
    <property type="entry name" value="DNA_mismatch_repair_MutS_sf"/>
</dbReference>
<keyword evidence="3 7" id="KW-0378">Hydrolase</keyword>
<dbReference type="Pfam" id="PF00488">
    <property type="entry name" value="MutS_V"/>
    <property type="match status" value="1"/>
</dbReference>
<evidence type="ECO:0000256" key="5">
    <source>
        <dbReference type="ARBA" id="ARBA00022884"/>
    </source>
</evidence>
<keyword evidence="2 7" id="KW-0547">Nucleotide-binding</keyword>
<evidence type="ECO:0000259" key="10">
    <source>
        <dbReference type="PROSITE" id="PS50828"/>
    </source>
</evidence>
<accession>A0A7T0FZB4</accession>
<comment type="subunit">
    <text evidence="7">Homodimer. Binds to stalled ribosomes, contacting rRNA.</text>
</comment>
<dbReference type="InterPro" id="IPR045076">
    <property type="entry name" value="MutS"/>
</dbReference>
<dbReference type="GO" id="GO:0019843">
    <property type="term" value="F:rRNA binding"/>
    <property type="evidence" value="ECO:0007669"/>
    <property type="project" value="UniProtKB-UniRule"/>
</dbReference>
<dbReference type="PIRSF" id="PIRSF005814">
    <property type="entry name" value="MutS_YshD"/>
    <property type="match status" value="1"/>
</dbReference>
<evidence type="ECO:0000256" key="1">
    <source>
        <dbReference type="ARBA" id="ARBA00022730"/>
    </source>
</evidence>
<evidence type="ECO:0000256" key="3">
    <source>
        <dbReference type="ARBA" id="ARBA00022801"/>
    </source>
</evidence>
<dbReference type="SUPFAM" id="SSF48334">
    <property type="entry name" value="DNA repair protein MutS, domain III"/>
    <property type="match status" value="1"/>
</dbReference>
<dbReference type="SMART" id="SM00534">
    <property type="entry name" value="MUTSac"/>
    <property type="match status" value="1"/>
</dbReference>
<feature type="coiled-coil region" evidence="8">
    <location>
        <begin position="534"/>
        <end position="604"/>
    </location>
</feature>
<dbReference type="AlphaFoldDB" id="A0A7T0FZB4"/>